<evidence type="ECO:0000313" key="2">
    <source>
        <dbReference type="Proteomes" id="UP000593573"/>
    </source>
</evidence>
<proteinExistence type="predicted"/>
<accession>A0A7J8VX80</accession>
<name>A0A7J8VX80_9ROSI</name>
<protein>
    <submittedName>
        <fullName evidence="1">Uncharacterized protein</fullName>
    </submittedName>
</protein>
<keyword evidence="2" id="KW-1185">Reference proteome</keyword>
<organism evidence="1 2">
    <name type="scientific">Gossypium klotzschianum</name>
    <dbReference type="NCBI Taxonomy" id="34286"/>
    <lineage>
        <taxon>Eukaryota</taxon>
        <taxon>Viridiplantae</taxon>
        <taxon>Streptophyta</taxon>
        <taxon>Embryophyta</taxon>
        <taxon>Tracheophyta</taxon>
        <taxon>Spermatophyta</taxon>
        <taxon>Magnoliopsida</taxon>
        <taxon>eudicotyledons</taxon>
        <taxon>Gunneridae</taxon>
        <taxon>Pentapetalae</taxon>
        <taxon>rosids</taxon>
        <taxon>malvids</taxon>
        <taxon>Malvales</taxon>
        <taxon>Malvaceae</taxon>
        <taxon>Malvoideae</taxon>
        <taxon>Gossypium</taxon>
    </lineage>
</organism>
<comment type="caution">
    <text evidence="1">The sequence shown here is derived from an EMBL/GenBank/DDBJ whole genome shotgun (WGS) entry which is preliminary data.</text>
</comment>
<dbReference type="Proteomes" id="UP000593573">
    <property type="component" value="Unassembled WGS sequence"/>
</dbReference>
<dbReference type="AlphaFoldDB" id="A0A7J8VX80"/>
<evidence type="ECO:0000313" key="1">
    <source>
        <dbReference type="EMBL" id="MBA0667192.1"/>
    </source>
</evidence>
<dbReference type="EMBL" id="JABFAB010000013">
    <property type="protein sequence ID" value="MBA0667192.1"/>
    <property type="molecule type" value="Genomic_DNA"/>
</dbReference>
<sequence>MCFQRMILLVVLSILVNCVFPSIK</sequence>
<reference evidence="1 2" key="1">
    <citation type="journal article" date="2019" name="Genome Biol. Evol.">
        <title>Insights into the evolution of the New World diploid cottons (Gossypium, subgenus Houzingenia) based on genome sequencing.</title>
        <authorList>
            <person name="Grover C.E."/>
            <person name="Arick M.A. 2nd"/>
            <person name="Thrash A."/>
            <person name="Conover J.L."/>
            <person name="Sanders W.S."/>
            <person name="Peterson D.G."/>
            <person name="Frelichowski J.E."/>
            <person name="Scheffler J.A."/>
            <person name="Scheffler B.E."/>
            <person name="Wendel J.F."/>
        </authorList>
    </citation>
    <scope>NUCLEOTIDE SEQUENCE [LARGE SCALE GENOMIC DNA]</scope>
    <source>
        <strain evidence="1">57</strain>
        <tissue evidence="1">Leaf</tissue>
    </source>
</reference>
<gene>
    <name evidence="1" type="ORF">Goklo_000309</name>
</gene>